<protein>
    <submittedName>
        <fullName evidence="6">DNA-binding response regulator</fullName>
    </submittedName>
</protein>
<feature type="domain" description="Response regulatory" evidence="5">
    <location>
        <begin position="4"/>
        <end position="120"/>
    </location>
</feature>
<evidence type="ECO:0000313" key="7">
    <source>
        <dbReference type="Proteomes" id="UP000216339"/>
    </source>
</evidence>
<accession>A0A271J1V9</accession>
<dbReference type="CDD" id="cd06170">
    <property type="entry name" value="LuxR_C_like"/>
    <property type="match status" value="1"/>
</dbReference>
<evidence type="ECO:0000313" key="6">
    <source>
        <dbReference type="EMBL" id="PAP76945.1"/>
    </source>
</evidence>
<evidence type="ECO:0000256" key="2">
    <source>
        <dbReference type="ARBA" id="ARBA00023125"/>
    </source>
</evidence>
<dbReference type="GO" id="GO:0006355">
    <property type="term" value="P:regulation of DNA-templated transcription"/>
    <property type="evidence" value="ECO:0007669"/>
    <property type="project" value="InterPro"/>
</dbReference>
<dbReference type="Pfam" id="PF00196">
    <property type="entry name" value="GerE"/>
    <property type="match status" value="1"/>
</dbReference>
<dbReference type="PRINTS" id="PR00038">
    <property type="entry name" value="HTHLUXR"/>
</dbReference>
<dbReference type="GO" id="GO:0003677">
    <property type="term" value="F:DNA binding"/>
    <property type="evidence" value="ECO:0007669"/>
    <property type="project" value="UniProtKB-KW"/>
</dbReference>
<dbReference type="SMART" id="SM00421">
    <property type="entry name" value="HTH_LUXR"/>
    <property type="match status" value="1"/>
</dbReference>
<evidence type="ECO:0000256" key="1">
    <source>
        <dbReference type="ARBA" id="ARBA00022553"/>
    </source>
</evidence>
<dbReference type="Gene3D" id="3.40.50.2300">
    <property type="match status" value="1"/>
</dbReference>
<gene>
    <name evidence="6" type="ORF">BSZ37_11135</name>
</gene>
<evidence type="ECO:0000259" key="4">
    <source>
        <dbReference type="PROSITE" id="PS50043"/>
    </source>
</evidence>
<dbReference type="InterPro" id="IPR016032">
    <property type="entry name" value="Sig_transdc_resp-reg_C-effctor"/>
</dbReference>
<dbReference type="PROSITE" id="PS50110">
    <property type="entry name" value="RESPONSE_REGULATORY"/>
    <property type="match status" value="1"/>
</dbReference>
<dbReference type="GO" id="GO:0000160">
    <property type="term" value="P:phosphorelay signal transduction system"/>
    <property type="evidence" value="ECO:0007669"/>
    <property type="project" value="InterPro"/>
</dbReference>
<comment type="caution">
    <text evidence="6">The sequence shown here is derived from an EMBL/GenBank/DDBJ whole genome shotgun (WGS) entry which is preliminary data.</text>
</comment>
<dbReference type="PANTHER" id="PTHR43214">
    <property type="entry name" value="TWO-COMPONENT RESPONSE REGULATOR"/>
    <property type="match status" value="1"/>
</dbReference>
<evidence type="ECO:0000259" key="5">
    <source>
        <dbReference type="PROSITE" id="PS50110"/>
    </source>
</evidence>
<dbReference type="PANTHER" id="PTHR43214:SF43">
    <property type="entry name" value="TWO-COMPONENT RESPONSE REGULATOR"/>
    <property type="match status" value="1"/>
</dbReference>
<dbReference type="SUPFAM" id="SSF46894">
    <property type="entry name" value="C-terminal effector domain of the bipartite response regulators"/>
    <property type="match status" value="1"/>
</dbReference>
<keyword evidence="7" id="KW-1185">Reference proteome</keyword>
<sequence>MAHRIFLVEDHPVMREGYVSLLNAEPDLHVCAEASSAEEGFELAVDLEFDIAIVDLSLPGVNGVEFIKRLRSLDPDVKVLVVSAHDEALYAERALRAGARGYLMKHESARQFVTAVRTVLDGELYLSDSLQTRFLQDRFGHATESTPAIERLTDRELEVFEHFGRGQSTREVAEALGLSLKTIESHRANIKNKLGIDRAAEFMQRAVVWVESPMRARQQKEKAEAS</sequence>
<name>A0A271J1V9_9BACT</name>
<feature type="domain" description="HTH luxR-type" evidence="4">
    <location>
        <begin position="145"/>
        <end position="210"/>
    </location>
</feature>
<dbReference type="Pfam" id="PF00072">
    <property type="entry name" value="Response_reg"/>
    <property type="match status" value="1"/>
</dbReference>
<dbReference type="InterPro" id="IPR011006">
    <property type="entry name" value="CheY-like_superfamily"/>
</dbReference>
<dbReference type="AlphaFoldDB" id="A0A271J1V9"/>
<dbReference type="PROSITE" id="PS00622">
    <property type="entry name" value="HTH_LUXR_1"/>
    <property type="match status" value="1"/>
</dbReference>
<reference evidence="6 7" key="1">
    <citation type="submission" date="2016-11" db="EMBL/GenBank/DDBJ databases">
        <title>Study of marine rhodopsin-containing bacteria.</title>
        <authorList>
            <person name="Yoshizawa S."/>
            <person name="Kumagai Y."/>
            <person name="Kogure K."/>
        </authorList>
    </citation>
    <scope>NUCLEOTIDE SEQUENCE [LARGE SCALE GENOMIC DNA]</scope>
    <source>
        <strain evidence="6 7">SAORIC-28</strain>
    </source>
</reference>
<feature type="modified residue" description="4-aspartylphosphate" evidence="3">
    <location>
        <position position="55"/>
    </location>
</feature>
<dbReference type="RefSeq" id="WP_095510616.1">
    <property type="nucleotide sequence ID" value="NZ_MQWD01000001.1"/>
</dbReference>
<organism evidence="6 7">
    <name type="scientific">Rubrivirga marina</name>
    <dbReference type="NCBI Taxonomy" id="1196024"/>
    <lineage>
        <taxon>Bacteria</taxon>
        <taxon>Pseudomonadati</taxon>
        <taxon>Rhodothermota</taxon>
        <taxon>Rhodothermia</taxon>
        <taxon>Rhodothermales</taxon>
        <taxon>Rubricoccaceae</taxon>
        <taxon>Rubrivirga</taxon>
    </lineage>
</organism>
<dbReference type="InterPro" id="IPR000792">
    <property type="entry name" value="Tscrpt_reg_LuxR_C"/>
</dbReference>
<dbReference type="InterPro" id="IPR058245">
    <property type="entry name" value="NreC/VraR/RcsB-like_REC"/>
</dbReference>
<dbReference type="OrthoDB" id="9797341at2"/>
<evidence type="ECO:0000256" key="3">
    <source>
        <dbReference type="PROSITE-ProRule" id="PRU00169"/>
    </source>
</evidence>
<dbReference type="PROSITE" id="PS50043">
    <property type="entry name" value="HTH_LUXR_2"/>
    <property type="match status" value="1"/>
</dbReference>
<dbReference type="EMBL" id="MQWD01000001">
    <property type="protein sequence ID" value="PAP76945.1"/>
    <property type="molecule type" value="Genomic_DNA"/>
</dbReference>
<dbReference type="SMART" id="SM00448">
    <property type="entry name" value="REC"/>
    <property type="match status" value="1"/>
</dbReference>
<dbReference type="InterPro" id="IPR039420">
    <property type="entry name" value="WalR-like"/>
</dbReference>
<dbReference type="CDD" id="cd17535">
    <property type="entry name" value="REC_NarL-like"/>
    <property type="match status" value="1"/>
</dbReference>
<keyword evidence="2 6" id="KW-0238">DNA-binding</keyword>
<proteinExistence type="predicted"/>
<dbReference type="SUPFAM" id="SSF52172">
    <property type="entry name" value="CheY-like"/>
    <property type="match status" value="1"/>
</dbReference>
<keyword evidence="1 3" id="KW-0597">Phosphoprotein</keyword>
<dbReference type="InterPro" id="IPR001789">
    <property type="entry name" value="Sig_transdc_resp-reg_receiver"/>
</dbReference>
<dbReference type="Proteomes" id="UP000216339">
    <property type="component" value="Unassembled WGS sequence"/>
</dbReference>